<organism evidence="1 2">
    <name type="scientific">Claviceps humidiphila</name>
    <dbReference type="NCBI Taxonomy" id="1294629"/>
    <lineage>
        <taxon>Eukaryota</taxon>
        <taxon>Fungi</taxon>
        <taxon>Dikarya</taxon>
        <taxon>Ascomycota</taxon>
        <taxon>Pezizomycotina</taxon>
        <taxon>Sordariomycetes</taxon>
        <taxon>Hypocreomycetidae</taxon>
        <taxon>Hypocreales</taxon>
        <taxon>Clavicipitaceae</taxon>
        <taxon>Claviceps</taxon>
    </lineage>
</organism>
<proteinExistence type="predicted"/>
<protein>
    <submittedName>
        <fullName evidence="1">Uncharacterized protein</fullName>
    </submittedName>
</protein>
<name>A0A9P7PUI1_9HYPO</name>
<sequence>MREFWGGQRYRPDPNRNYMSLKKSEIWVRDLCTVVRQNATAASTKDLGRIQNLSLPNQSILDTLFDR</sequence>
<keyword evidence="2" id="KW-1185">Reference proteome</keyword>
<comment type="caution">
    <text evidence="1">The sequence shown here is derived from an EMBL/GenBank/DDBJ whole genome shotgun (WGS) entry which is preliminary data.</text>
</comment>
<reference evidence="1 2" key="1">
    <citation type="journal article" date="2020" name="bioRxiv">
        <title>Whole genome comparisons of ergot fungi reveals the divergence and evolution of species within the genus Claviceps are the result of varying mechanisms driving genome evolution and host range expansion.</title>
        <authorList>
            <person name="Wyka S.A."/>
            <person name="Mondo S.J."/>
            <person name="Liu M."/>
            <person name="Dettman J."/>
            <person name="Nalam V."/>
            <person name="Broders K.D."/>
        </authorList>
    </citation>
    <scope>NUCLEOTIDE SEQUENCE [LARGE SCALE GENOMIC DNA]</scope>
    <source>
        <strain evidence="1 2">LM576</strain>
    </source>
</reference>
<evidence type="ECO:0000313" key="2">
    <source>
        <dbReference type="Proteomes" id="UP000732380"/>
    </source>
</evidence>
<evidence type="ECO:0000313" key="1">
    <source>
        <dbReference type="EMBL" id="KAG6103241.1"/>
    </source>
</evidence>
<dbReference type="EMBL" id="SRQM01001197">
    <property type="protein sequence ID" value="KAG6103241.1"/>
    <property type="molecule type" value="Genomic_DNA"/>
</dbReference>
<dbReference type="AlphaFoldDB" id="A0A9P7PUI1"/>
<accession>A0A9P7PUI1</accession>
<dbReference type="Proteomes" id="UP000732380">
    <property type="component" value="Unassembled WGS sequence"/>
</dbReference>
<gene>
    <name evidence="1" type="ORF">E4U13_000640</name>
</gene>